<dbReference type="Gene3D" id="2.60.120.200">
    <property type="match status" value="1"/>
</dbReference>
<accession>A0AAV2LAP1</accession>
<reference evidence="5 6" key="1">
    <citation type="submission" date="2024-04" db="EMBL/GenBank/DDBJ databases">
        <authorList>
            <person name="Waldvogel A.-M."/>
            <person name="Schoenle A."/>
        </authorList>
    </citation>
    <scope>NUCLEOTIDE SEQUENCE [LARGE SCALE GENOMIC DNA]</scope>
</reference>
<proteinExistence type="predicted"/>
<name>A0AAV2LAP1_KNICA</name>
<evidence type="ECO:0000256" key="1">
    <source>
        <dbReference type="ARBA" id="ARBA00022729"/>
    </source>
</evidence>
<sequence>MVLVSGSRREERSSWVWALVDSTVGGKTGPRESSVLHSSARGSGVGDSLPVALLPNPFYRYFSLLFHIKPTSDTASVLLAVTDGPQNIMYVGVKLSAVVDGKQKVQFFYTEPDSDRSYEAASFSVPSMVGRWSRFALSVSQEEQVSFYHGCDSAPQVLRFERSPDPMDLDKASGVFVGQAGRADPDKFQGEVLEMRLVGDPQEAEHLCDGDDDTDAASGDFGSGAGDRSQTGNRVQTLLPPLRPVPEPPIVASKGGRNTVDMFEQWWSTAGRTRCPGGGGLVPGWLGWCE</sequence>
<feature type="domain" description="PH" evidence="4">
    <location>
        <begin position="1"/>
        <end position="24"/>
    </location>
</feature>
<dbReference type="InterPro" id="IPR048287">
    <property type="entry name" value="TSPN-like_N"/>
</dbReference>
<keyword evidence="1" id="KW-0732">Signal</keyword>
<dbReference type="EMBL" id="OZ035844">
    <property type="protein sequence ID" value="CAL1598536.1"/>
    <property type="molecule type" value="Genomic_DNA"/>
</dbReference>
<dbReference type="SUPFAM" id="SSF49899">
    <property type="entry name" value="Concanavalin A-like lectins/glucanases"/>
    <property type="match status" value="1"/>
</dbReference>
<dbReference type="Proteomes" id="UP001497482">
    <property type="component" value="Chromosome 22"/>
</dbReference>
<dbReference type="FunFam" id="2.60.120.200:FF:000039">
    <property type="entry name" value="Collagen XV alpha 1 chain"/>
    <property type="match status" value="1"/>
</dbReference>
<evidence type="ECO:0000256" key="2">
    <source>
        <dbReference type="ARBA" id="ARBA00022737"/>
    </source>
</evidence>
<evidence type="ECO:0000256" key="3">
    <source>
        <dbReference type="SAM" id="MobiDB-lite"/>
    </source>
</evidence>
<keyword evidence="6" id="KW-1185">Reference proteome</keyword>
<keyword evidence="2" id="KW-0677">Repeat</keyword>
<dbReference type="InterPro" id="IPR013320">
    <property type="entry name" value="ConA-like_dom_sf"/>
</dbReference>
<dbReference type="SMART" id="SM00210">
    <property type="entry name" value="TSPN"/>
    <property type="match status" value="1"/>
</dbReference>
<protein>
    <recommendedName>
        <fullName evidence="4">PH domain-containing protein</fullName>
    </recommendedName>
</protein>
<dbReference type="InterPro" id="IPR001849">
    <property type="entry name" value="PH_domain"/>
</dbReference>
<gene>
    <name evidence="5" type="ORF">KC01_LOCUS26905</name>
</gene>
<evidence type="ECO:0000313" key="6">
    <source>
        <dbReference type="Proteomes" id="UP001497482"/>
    </source>
</evidence>
<organism evidence="5 6">
    <name type="scientific">Knipowitschia caucasica</name>
    <name type="common">Caucasian dwarf goby</name>
    <name type="synonym">Pomatoschistus caucasicus</name>
    <dbReference type="NCBI Taxonomy" id="637954"/>
    <lineage>
        <taxon>Eukaryota</taxon>
        <taxon>Metazoa</taxon>
        <taxon>Chordata</taxon>
        <taxon>Craniata</taxon>
        <taxon>Vertebrata</taxon>
        <taxon>Euteleostomi</taxon>
        <taxon>Actinopterygii</taxon>
        <taxon>Neopterygii</taxon>
        <taxon>Teleostei</taxon>
        <taxon>Neoteleostei</taxon>
        <taxon>Acanthomorphata</taxon>
        <taxon>Gobiaria</taxon>
        <taxon>Gobiiformes</taxon>
        <taxon>Gobioidei</taxon>
        <taxon>Gobiidae</taxon>
        <taxon>Gobiinae</taxon>
        <taxon>Knipowitschia</taxon>
    </lineage>
</organism>
<dbReference type="AlphaFoldDB" id="A0AAV2LAP1"/>
<evidence type="ECO:0000259" key="4">
    <source>
        <dbReference type="PROSITE" id="PS50003"/>
    </source>
</evidence>
<evidence type="ECO:0000313" key="5">
    <source>
        <dbReference type="EMBL" id="CAL1598536.1"/>
    </source>
</evidence>
<dbReference type="PROSITE" id="PS50003">
    <property type="entry name" value="PH_DOMAIN"/>
    <property type="match status" value="1"/>
</dbReference>
<feature type="region of interest" description="Disordered" evidence="3">
    <location>
        <begin position="204"/>
        <end position="255"/>
    </location>
</feature>